<evidence type="ECO:0000259" key="1">
    <source>
        <dbReference type="Pfam" id="PF13380"/>
    </source>
</evidence>
<sequence>MVSPAEQHAMHQFFRARQYAVVGASADRNKFGNKVLRWYIDRHLNVTPVHPSQSSIEGHMATKTLGDVMDQAPNPYEALTGVSIITPPSVSLKLLQDAISDKRISGFWLQPGAADALVVKWISEQPTDLQKKMIYSGPCILVEGDNLARMTGRL</sequence>
<keyword evidence="3" id="KW-1185">Reference proteome</keyword>
<dbReference type="EMBL" id="LT671821">
    <property type="protein sequence ID" value="SHO76308.1"/>
    <property type="molecule type" value="Genomic_DNA"/>
</dbReference>
<accession>A0A1M8A1L0</accession>
<dbReference type="STRING" id="1230383.A0A1M8A1L0"/>
<dbReference type="AlphaFoldDB" id="A0A1M8A1L0"/>
<dbReference type="Gene3D" id="3.40.50.720">
    <property type="entry name" value="NAD(P)-binding Rossmann-like Domain"/>
    <property type="match status" value="1"/>
</dbReference>
<dbReference type="InterPro" id="IPR036291">
    <property type="entry name" value="NAD(P)-bd_dom_sf"/>
</dbReference>
<evidence type="ECO:0000313" key="3">
    <source>
        <dbReference type="Proteomes" id="UP000186303"/>
    </source>
</evidence>
<gene>
    <name evidence="2" type="ORF">MSYG_0646</name>
</gene>
<proteinExistence type="predicted"/>
<reference evidence="3" key="1">
    <citation type="journal article" date="2017" name="Nucleic Acids Res.">
        <title>Proteogenomics produces comprehensive and highly accurate protein-coding gene annotation in a complete genome assembly of Malassezia sympodialis.</title>
        <authorList>
            <person name="Zhu Y."/>
            <person name="Engstroem P.G."/>
            <person name="Tellgren-Roth C."/>
            <person name="Baudo C.D."/>
            <person name="Kennell J.C."/>
            <person name="Sun S."/>
            <person name="Billmyre R.B."/>
            <person name="Schroeder M.S."/>
            <person name="Andersson A."/>
            <person name="Holm T."/>
            <person name="Sigurgeirsson B."/>
            <person name="Wu G."/>
            <person name="Sankaranarayanan S.R."/>
            <person name="Siddharthan R."/>
            <person name="Sanyal K."/>
            <person name="Lundeberg J."/>
            <person name="Nystedt B."/>
            <person name="Boekhout T."/>
            <person name="Dawson T.L. Jr."/>
            <person name="Heitman J."/>
            <person name="Scheynius A."/>
            <person name="Lehtioe J."/>
        </authorList>
    </citation>
    <scope>NUCLEOTIDE SEQUENCE [LARGE SCALE GENOMIC DNA]</scope>
    <source>
        <strain evidence="3">ATCC 42132</strain>
    </source>
</reference>
<name>A0A1M8A1L0_MALS4</name>
<dbReference type="OrthoDB" id="5138418at2759"/>
<protein>
    <recommendedName>
        <fullName evidence="1">CoA-binding domain-containing protein</fullName>
    </recommendedName>
</protein>
<dbReference type="PANTHER" id="PTHR33303:SF2">
    <property type="entry name" value="COA-BINDING DOMAIN-CONTAINING PROTEIN"/>
    <property type="match status" value="1"/>
</dbReference>
<dbReference type="Proteomes" id="UP000186303">
    <property type="component" value="Chromosome 1"/>
</dbReference>
<dbReference type="PANTHER" id="PTHR33303">
    <property type="entry name" value="CYTOPLASMIC PROTEIN-RELATED"/>
    <property type="match status" value="1"/>
</dbReference>
<dbReference type="VEuPathDB" id="FungiDB:MSYG_0646"/>
<dbReference type="InterPro" id="IPR003781">
    <property type="entry name" value="CoA-bd"/>
</dbReference>
<feature type="domain" description="CoA-binding" evidence="1">
    <location>
        <begin position="17"/>
        <end position="144"/>
    </location>
</feature>
<dbReference type="SUPFAM" id="SSF51735">
    <property type="entry name" value="NAD(P)-binding Rossmann-fold domains"/>
    <property type="match status" value="1"/>
</dbReference>
<evidence type="ECO:0000313" key="2">
    <source>
        <dbReference type="EMBL" id="SHO76308.1"/>
    </source>
</evidence>
<dbReference type="OMA" id="IYNACVL"/>
<organism evidence="2 3">
    <name type="scientific">Malassezia sympodialis (strain ATCC 42132)</name>
    <name type="common">Atopic eczema-associated yeast</name>
    <dbReference type="NCBI Taxonomy" id="1230383"/>
    <lineage>
        <taxon>Eukaryota</taxon>
        <taxon>Fungi</taxon>
        <taxon>Dikarya</taxon>
        <taxon>Basidiomycota</taxon>
        <taxon>Ustilaginomycotina</taxon>
        <taxon>Malasseziomycetes</taxon>
        <taxon>Malasseziales</taxon>
        <taxon>Malasseziaceae</taxon>
        <taxon>Malassezia</taxon>
    </lineage>
</organism>
<dbReference type="Pfam" id="PF13380">
    <property type="entry name" value="CoA_binding_2"/>
    <property type="match status" value="1"/>
</dbReference>